<protein>
    <submittedName>
        <fullName evidence="4">TetR/AcrR family transcriptional regulator</fullName>
    </submittedName>
</protein>
<evidence type="ECO:0000256" key="2">
    <source>
        <dbReference type="PROSITE-ProRule" id="PRU00335"/>
    </source>
</evidence>
<dbReference type="Gene3D" id="1.10.357.10">
    <property type="entry name" value="Tetracycline Repressor, domain 2"/>
    <property type="match status" value="1"/>
</dbReference>
<evidence type="ECO:0000313" key="5">
    <source>
        <dbReference type="Proteomes" id="UP001206639"/>
    </source>
</evidence>
<sequence>MTPARSNEVPVTPKGRETKEALLDAGEAVAAREGLSGLSVTAVTTRAGVAKGTFYVYFADRAAFIEALDRRFYERVRETVLDVVAPLAPGRDLLIAAATAYLDVCLAHRSIKALILEARVHSTRGATFAELVDQFTAIMAPSLEAIGMTPVDVYARLVIALASEVAIIELERESSVDDARAGIRKMLRGC</sequence>
<dbReference type="InterPro" id="IPR001647">
    <property type="entry name" value="HTH_TetR"/>
</dbReference>
<proteinExistence type="predicted"/>
<dbReference type="PANTHER" id="PTHR43479">
    <property type="entry name" value="ACREF/ENVCD OPERON REPRESSOR-RELATED"/>
    <property type="match status" value="1"/>
</dbReference>
<comment type="caution">
    <text evidence="4">The sequence shown here is derived from an EMBL/GenBank/DDBJ whole genome shotgun (WGS) entry which is preliminary data.</text>
</comment>
<dbReference type="Pfam" id="PF00440">
    <property type="entry name" value="TetR_N"/>
    <property type="match status" value="1"/>
</dbReference>
<dbReference type="PROSITE" id="PS50977">
    <property type="entry name" value="HTH_TETR_2"/>
    <property type="match status" value="1"/>
</dbReference>
<keyword evidence="1 2" id="KW-0238">DNA-binding</keyword>
<dbReference type="EMBL" id="JAODWD010000002">
    <property type="protein sequence ID" value="MCT7658018.1"/>
    <property type="molecule type" value="Genomic_DNA"/>
</dbReference>
<organism evidence="4 5">
    <name type="scientific">Mycobacterium deserti</name>
    <dbReference type="NCBI Taxonomy" id="2978347"/>
    <lineage>
        <taxon>Bacteria</taxon>
        <taxon>Bacillati</taxon>
        <taxon>Actinomycetota</taxon>
        <taxon>Actinomycetes</taxon>
        <taxon>Mycobacteriales</taxon>
        <taxon>Mycobacteriaceae</taxon>
        <taxon>Mycobacterium</taxon>
    </lineage>
</organism>
<feature type="domain" description="HTH tetR-type" evidence="3">
    <location>
        <begin position="16"/>
        <end position="76"/>
    </location>
</feature>
<keyword evidence="5" id="KW-1185">Reference proteome</keyword>
<dbReference type="InterPro" id="IPR009057">
    <property type="entry name" value="Homeodomain-like_sf"/>
</dbReference>
<reference evidence="5" key="1">
    <citation type="submission" date="2023-07" db="EMBL/GenBank/DDBJ databases">
        <authorList>
            <person name="Deng Y."/>
            <person name="Zhang Y.-Q."/>
        </authorList>
    </citation>
    <scope>NUCLEOTIDE SEQUENCE [LARGE SCALE GENOMIC DNA]</scope>
    <source>
        <strain evidence="5">CPCC 205710</strain>
    </source>
</reference>
<dbReference type="SUPFAM" id="SSF46689">
    <property type="entry name" value="Homeodomain-like"/>
    <property type="match status" value="1"/>
</dbReference>
<dbReference type="PANTHER" id="PTHR43479:SF11">
    <property type="entry name" value="ACREF_ENVCD OPERON REPRESSOR-RELATED"/>
    <property type="match status" value="1"/>
</dbReference>
<dbReference type="Proteomes" id="UP001206639">
    <property type="component" value="Unassembled WGS sequence"/>
</dbReference>
<dbReference type="RefSeq" id="WP_260992109.1">
    <property type="nucleotide sequence ID" value="NZ_JAODWD010000002.1"/>
</dbReference>
<gene>
    <name evidence="4" type="ORF">N4S67_06250</name>
</gene>
<accession>A0ABT2M6X5</accession>
<feature type="DNA-binding region" description="H-T-H motif" evidence="2">
    <location>
        <begin position="39"/>
        <end position="58"/>
    </location>
</feature>
<name>A0ABT2M6X5_9MYCO</name>
<evidence type="ECO:0000259" key="3">
    <source>
        <dbReference type="PROSITE" id="PS50977"/>
    </source>
</evidence>
<evidence type="ECO:0000256" key="1">
    <source>
        <dbReference type="ARBA" id="ARBA00023125"/>
    </source>
</evidence>
<dbReference type="InterPro" id="IPR050624">
    <property type="entry name" value="HTH-type_Tx_Regulator"/>
</dbReference>
<evidence type="ECO:0000313" key="4">
    <source>
        <dbReference type="EMBL" id="MCT7658018.1"/>
    </source>
</evidence>